<protein>
    <submittedName>
        <fullName evidence="6">LysR family transcriptional regulator</fullName>
    </submittedName>
</protein>
<dbReference type="InterPro" id="IPR036390">
    <property type="entry name" value="WH_DNA-bd_sf"/>
</dbReference>
<dbReference type="Pfam" id="PF03466">
    <property type="entry name" value="LysR_substrate"/>
    <property type="match status" value="1"/>
</dbReference>
<dbReference type="RefSeq" id="WP_252471690.1">
    <property type="nucleotide sequence ID" value="NZ_JALBWM010000113.1"/>
</dbReference>
<dbReference type="Gene3D" id="1.10.10.10">
    <property type="entry name" value="Winged helix-like DNA-binding domain superfamily/Winged helix DNA-binding domain"/>
    <property type="match status" value="1"/>
</dbReference>
<dbReference type="GO" id="GO:0003700">
    <property type="term" value="F:DNA-binding transcription factor activity"/>
    <property type="evidence" value="ECO:0007669"/>
    <property type="project" value="InterPro"/>
</dbReference>
<evidence type="ECO:0000256" key="2">
    <source>
        <dbReference type="ARBA" id="ARBA00023015"/>
    </source>
</evidence>
<dbReference type="InterPro" id="IPR000847">
    <property type="entry name" value="LysR_HTH_N"/>
</dbReference>
<comment type="similarity">
    <text evidence="1">Belongs to the LysR transcriptional regulatory family.</text>
</comment>
<dbReference type="PANTHER" id="PTHR30537:SF5">
    <property type="entry name" value="HTH-TYPE TRANSCRIPTIONAL ACTIVATOR TTDR-RELATED"/>
    <property type="match status" value="1"/>
</dbReference>
<reference evidence="6" key="1">
    <citation type="journal article" date="2022" name="Arch. Microbiol.">
        <title>Microbulbifer okhotskensis sp. nov., isolated from a deep bottom sediment of the Okhotsk Sea.</title>
        <authorList>
            <person name="Romanenko L."/>
            <person name="Kurilenko V."/>
            <person name="Otstavnykh N."/>
            <person name="Velansky P."/>
            <person name="Isaeva M."/>
            <person name="Mikhailov V."/>
        </authorList>
    </citation>
    <scope>NUCLEOTIDE SEQUENCE</scope>
    <source>
        <strain evidence="6">OS29</strain>
    </source>
</reference>
<dbReference type="InterPro" id="IPR036388">
    <property type="entry name" value="WH-like_DNA-bd_sf"/>
</dbReference>
<evidence type="ECO:0000313" key="7">
    <source>
        <dbReference type="Proteomes" id="UP001139028"/>
    </source>
</evidence>
<accession>A0A9X2EPW8</accession>
<dbReference type="GO" id="GO:0006351">
    <property type="term" value="P:DNA-templated transcription"/>
    <property type="evidence" value="ECO:0007669"/>
    <property type="project" value="TreeGrafter"/>
</dbReference>
<dbReference type="EMBL" id="JALBWM010000113">
    <property type="protein sequence ID" value="MCO1336197.1"/>
    <property type="molecule type" value="Genomic_DNA"/>
</dbReference>
<keyword evidence="2" id="KW-0805">Transcription regulation</keyword>
<dbReference type="InterPro" id="IPR058163">
    <property type="entry name" value="LysR-type_TF_proteobact-type"/>
</dbReference>
<organism evidence="6 7">
    <name type="scientific">Microbulbifer okhotskensis</name>
    <dbReference type="NCBI Taxonomy" id="2926617"/>
    <lineage>
        <taxon>Bacteria</taxon>
        <taxon>Pseudomonadati</taxon>
        <taxon>Pseudomonadota</taxon>
        <taxon>Gammaproteobacteria</taxon>
        <taxon>Cellvibrionales</taxon>
        <taxon>Microbulbiferaceae</taxon>
        <taxon>Microbulbifer</taxon>
    </lineage>
</organism>
<dbReference type="InterPro" id="IPR005119">
    <property type="entry name" value="LysR_subst-bd"/>
</dbReference>
<evidence type="ECO:0000259" key="5">
    <source>
        <dbReference type="PROSITE" id="PS50931"/>
    </source>
</evidence>
<evidence type="ECO:0000313" key="6">
    <source>
        <dbReference type="EMBL" id="MCO1336197.1"/>
    </source>
</evidence>
<name>A0A9X2EPW8_9GAMM</name>
<dbReference type="AlphaFoldDB" id="A0A9X2EPW8"/>
<proteinExistence type="inferred from homology"/>
<sequence>MDIDHIEDLQVFTQVVDCGTLAAAGRVLNLSPTLMSRRLARLENTLGVRLLERTTRSLHVTDEGRTFYARCRRILMELELAQEELRPNSKVISGIVRLVVPTSMLAYGIMNALSSFLSTHPALTVQISLSDESVNLLAEGWDIATHIGAPSDSTHIGKRLGSISPRLAATAEYLAREGIPESPLDLSKHQCVRFYSTQPQEYWPVIDKEGVTIRVPIGGQLLCHDVISIYTAMCAGIGIGLIPKAALDKAKNEGKLIEVLPGYRVDSNTLYALIPAGRQTVPRIKLVADWLAKFISSLNGED</sequence>
<dbReference type="SUPFAM" id="SSF46785">
    <property type="entry name" value="Winged helix' DNA-binding domain"/>
    <property type="match status" value="1"/>
</dbReference>
<dbReference type="SUPFAM" id="SSF53850">
    <property type="entry name" value="Periplasmic binding protein-like II"/>
    <property type="match status" value="1"/>
</dbReference>
<evidence type="ECO:0000256" key="4">
    <source>
        <dbReference type="ARBA" id="ARBA00023163"/>
    </source>
</evidence>
<dbReference type="PANTHER" id="PTHR30537">
    <property type="entry name" value="HTH-TYPE TRANSCRIPTIONAL REGULATOR"/>
    <property type="match status" value="1"/>
</dbReference>
<dbReference type="CDD" id="cd08422">
    <property type="entry name" value="PBP2_CrgA_like"/>
    <property type="match status" value="1"/>
</dbReference>
<keyword evidence="3" id="KW-0238">DNA-binding</keyword>
<evidence type="ECO:0000256" key="3">
    <source>
        <dbReference type="ARBA" id="ARBA00023125"/>
    </source>
</evidence>
<dbReference type="PROSITE" id="PS50931">
    <property type="entry name" value="HTH_LYSR"/>
    <property type="match status" value="1"/>
</dbReference>
<dbReference type="Pfam" id="PF00126">
    <property type="entry name" value="HTH_1"/>
    <property type="match status" value="1"/>
</dbReference>
<keyword evidence="4" id="KW-0804">Transcription</keyword>
<keyword evidence="7" id="KW-1185">Reference proteome</keyword>
<evidence type="ECO:0000256" key="1">
    <source>
        <dbReference type="ARBA" id="ARBA00009437"/>
    </source>
</evidence>
<dbReference type="Proteomes" id="UP001139028">
    <property type="component" value="Unassembled WGS sequence"/>
</dbReference>
<gene>
    <name evidence="6" type="ORF">MO867_17850</name>
</gene>
<feature type="domain" description="HTH lysR-type" evidence="5">
    <location>
        <begin position="1"/>
        <end position="61"/>
    </location>
</feature>
<dbReference type="FunFam" id="1.10.10.10:FF:000001">
    <property type="entry name" value="LysR family transcriptional regulator"/>
    <property type="match status" value="1"/>
</dbReference>
<dbReference type="GO" id="GO:0043565">
    <property type="term" value="F:sequence-specific DNA binding"/>
    <property type="evidence" value="ECO:0007669"/>
    <property type="project" value="TreeGrafter"/>
</dbReference>
<comment type="caution">
    <text evidence="6">The sequence shown here is derived from an EMBL/GenBank/DDBJ whole genome shotgun (WGS) entry which is preliminary data.</text>
</comment>
<dbReference type="Gene3D" id="3.40.190.290">
    <property type="match status" value="1"/>
</dbReference>